<evidence type="ECO:0000313" key="2">
    <source>
        <dbReference type="Proteomes" id="UP000225199"/>
    </source>
</evidence>
<comment type="caution">
    <text evidence="1">The sequence shown here is derived from an EMBL/GenBank/DDBJ whole genome shotgun (WGS) entry which is preliminary data.</text>
</comment>
<evidence type="ECO:0000313" key="1">
    <source>
        <dbReference type="EMBL" id="PHH97053.1"/>
    </source>
</evidence>
<accession>A0A2C6AYR1</accession>
<sequence>MSRANLGMFEADLSASLPNLQRILNFYPLGNLASNELFSHIIHFH</sequence>
<protein>
    <submittedName>
        <fullName evidence="1">Riboflavin synthase subunit alpha</fullName>
    </submittedName>
</protein>
<dbReference type="EMBL" id="NIRJ01000001">
    <property type="protein sequence ID" value="PHH97053.1"/>
    <property type="molecule type" value="Genomic_DNA"/>
</dbReference>
<gene>
    <name evidence="1" type="ORF">CA840_06895</name>
</gene>
<proteinExistence type="predicted"/>
<reference evidence="1 2" key="1">
    <citation type="submission" date="2017-06" db="EMBL/GenBank/DDBJ databases">
        <title>Draft genome sequence of Fusobacterium nucleatum subsp. polymorphum KCOM 1002 (=ChDC F175).</title>
        <authorList>
            <person name="Kook J.-K."/>
            <person name="Park S.-N."/>
            <person name="Lim Y.K."/>
            <person name="Roh H."/>
        </authorList>
    </citation>
    <scope>NUCLEOTIDE SEQUENCE [LARGE SCALE GENOMIC DNA]</scope>
    <source>
        <strain evidence="2">KCOM 1002 (ChDC F175)</strain>
    </source>
</reference>
<dbReference type="Proteomes" id="UP000225199">
    <property type="component" value="Unassembled WGS sequence"/>
</dbReference>
<organism evidence="1 2">
    <name type="scientific">Fusobacterium nucleatum subsp. polymorphum</name>
    <name type="common">Fusobacterium polymorphum</name>
    <dbReference type="NCBI Taxonomy" id="76857"/>
    <lineage>
        <taxon>Bacteria</taxon>
        <taxon>Fusobacteriati</taxon>
        <taxon>Fusobacteriota</taxon>
        <taxon>Fusobacteriia</taxon>
        <taxon>Fusobacteriales</taxon>
        <taxon>Fusobacteriaceae</taxon>
        <taxon>Fusobacterium</taxon>
    </lineage>
</organism>
<dbReference type="AlphaFoldDB" id="A0A2C6AYR1"/>
<name>A0A2C6AYR1_FUSNP</name>